<dbReference type="PANTHER" id="PTHR48044:SF22">
    <property type="entry name" value="GLYCOSYLTRANSFERASE"/>
    <property type="match status" value="1"/>
</dbReference>
<sequence>MGVPMATWPMHSDQPVNAVFVTKVLRIGVEVKDWGRRDEVVPSSTVENAVRRLMASEGDEMRKRAQELGAAVRNSVMEGGSSGKEMDAFITHITR</sequence>
<dbReference type="GO" id="GO:1901135">
    <property type="term" value="P:carbohydrate derivative metabolic process"/>
    <property type="evidence" value="ECO:0007669"/>
    <property type="project" value="UniProtKB-ARBA"/>
</dbReference>
<dbReference type="SUPFAM" id="SSF53756">
    <property type="entry name" value="UDP-Glycosyltransferase/glycogen phosphorylase"/>
    <property type="match status" value="1"/>
</dbReference>
<organism evidence="2">
    <name type="scientific">Sesamum latifolium</name>
    <dbReference type="NCBI Taxonomy" id="2727402"/>
    <lineage>
        <taxon>Eukaryota</taxon>
        <taxon>Viridiplantae</taxon>
        <taxon>Streptophyta</taxon>
        <taxon>Embryophyta</taxon>
        <taxon>Tracheophyta</taxon>
        <taxon>Spermatophyta</taxon>
        <taxon>Magnoliopsida</taxon>
        <taxon>eudicotyledons</taxon>
        <taxon>Gunneridae</taxon>
        <taxon>Pentapetalae</taxon>
        <taxon>asterids</taxon>
        <taxon>lamiids</taxon>
        <taxon>Lamiales</taxon>
        <taxon>Pedaliaceae</taxon>
        <taxon>Sesamum</taxon>
    </lineage>
</organism>
<dbReference type="AlphaFoldDB" id="A0AAW2VJV2"/>
<evidence type="ECO:0000256" key="1">
    <source>
        <dbReference type="SAM" id="MobiDB-lite"/>
    </source>
</evidence>
<reference evidence="2" key="1">
    <citation type="submission" date="2020-06" db="EMBL/GenBank/DDBJ databases">
        <authorList>
            <person name="Li T."/>
            <person name="Hu X."/>
            <person name="Zhang T."/>
            <person name="Song X."/>
            <person name="Zhang H."/>
            <person name="Dai N."/>
            <person name="Sheng W."/>
            <person name="Hou X."/>
            <person name="Wei L."/>
        </authorList>
    </citation>
    <scope>NUCLEOTIDE SEQUENCE</scope>
    <source>
        <strain evidence="2">KEN1</strain>
        <tissue evidence="2">Leaf</tissue>
    </source>
</reference>
<dbReference type="EMBL" id="JACGWN010000010">
    <property type="protein sequence ID" value="KAL0428520.1"/>
    <property type="molecule type" value="Genomic_DNA"/>
</dbReference>
<evidence type="ECO:0000313" key="2">
    <source>
        <dbReference type="EMBL" id="KAL0428520.1"/>
    </source>
</evidence>
<name>A0AAW2VJV2_9LAMI</name>
<comment type="caution">
    <text evidence="2">The sequence shown here is derived from an EMBL/GenBank/DDBJ whole genome shotgun (WGS) entry which is preliminary data.</text>
</comment>
<accession>A0AAW2VJV2</accession>
<dbReference type="GO" id="GO:0008194">
    <property type="term" value="F:UDP-glycosyltransferase activity"/>
    <property type="evidence" value="ECO:0007669"/>
    <property type="project" value="UniProtKB-ARBA"/>
</dbReference>
<dbReference type="Gene3D" id="3.40.50.2000">
    <property type="entry name" value="Glycogen Phosphorylase B"/>
    <property type="match status" value="2"/>
</dbReference>
<protein>
    <submittedName>
        <fullName evidence="2">Zeatin O-glucosyltransferase</fullName>
    </submittedName>
</protein>
<dbReference type="PANTHER" id="PTHR48044">
    <property type="entry name" value="GLYCOSYLTRANSFERASE"/>
    <property type="match status" value="1"/>
</dbReference>
<feature type="region of interest" description="Disordered" evidence="1">
    <location>
        <begin position="73"/>
        <end position="95"/>
    </location>
</feature>
<reference evidence="2" key="2">
    <citation type="journal article" date="2024" name="Plant">
        <title>Genomic evolution and insights into agronomic trait innovations of Sesamum species.</title>
        <authorList>
            <person name="Miao H."/>
            <person name="Wang L."/>
            <person name="Qu L."/>
            <person name="Liu H."/>
            <person name="Sun Y."/>
            <person name="Le M."/>
            <person name="Wang Q."/>
            <person name="Wei S."/>
            <person name="Zheng Y."/>
            <person name="Lin W."/>
            <person name="Duan Y."/>
            <person name="Cao H."/>
            <person name="Xiong S."/>
            <person name="Wang X."/>
            <person name="Wei L."/>
            <person name="Li C."/>
            <person name="Ma Q."/>
            <person name="Ju M."/>
            <person name="Zhao R."/>
            <person name="Li G."/>
            <person name="Mu C."/>
            <person name="Tian Q."/>
            <person name="Mei H."/>
            <person name="Zhang T."/>
            <person name="Gao T."/>
            <person name="Zhang H."/>
        </authorList>
    </citation>
    <scope>NUCLEOTIDE SEQUENCE</scope>
    <source>
        <strain evidence="2">KEN1</strain>
    </source>
</reference>
<gene>
    <name evidence="2" type="ORF">Slati_3026800</name>
</gene>
<proteinExistence type="predicted"/>